<dbReference type="InterPro" id="IPR043198">
    <property type="entry name" value="Cyclin/Ssn8"/>
</dbReference>
<dbReference type="InterPro" id="IPR036915">
    <property type="entry name" value="Cyclin-like_sf"/>
</dbReference>
<accession>A0A835H1F7</accession>
<dbReference type="SUPFAM" id="SSF47954">
    <property type="entry name" value="Cyclin-like"/>
    <property type="match status" value="1"/>
</dbReference>
<comment type="caution">
    <text evidence="1">The sequence shown here is derived from an EMBL/GenBank/DDBJ whole genome shotgun (WGS) entry which is preliminary data.</text>
</comment>
<organism evidence="1 2">
    <name type="scientific">Coptis chinensis</name>
    <dbReference type="NCBI Taxonomy" id="261450"/>
    <lineage>
        <taxon>Eukaryota</taxon>
        <taxon>Viridiplantae</taxon>
        <taxon>Streptophyta</taxon>
        <taxon>Embryophyta</taxon>
        <taxon>Tracheophyta</taxon>
        <taxon>Spermatophyta</taxon>
        <taxon>Magnoliopsida</taxon>
        <taxon>Ranunculales</taxon>
        <taxon>Ranunculaceae</taxon>
        <taxon>Coptidoideae</taxon>
        <taxon>Coptis</taxon>
    </lineage>
</organism>
<dbReference type="Gene3D" id="1.10.472.10">
    <property type="entry name" value="Cyclin-like"/>
    <property type="match status" value="1"/>
</dbReference>
<name>A0A835H1F7_9MAGN</name>
<dbReference type="EMBL" id="JADFTS010000008">
    <property type="protein sequence ID" value="KAF9591560.1"/>
    <property type="molecule type" value="Genomic_DNA"/>
</dbReference>
<evidence type="ECO:0000313" key="2">
    <source>
        <dbReference type="Proteomes" id="UP000631114"/>
    </source>
</evidence>
<proteinExistence type="predicted"/>
<protein>
    <submittedName>
        <fullName evidence="1">Uncharacterized protein</fullName>
    </submittedName>
</protein>
<dbReference type="Proteomes" id="UP000631114">
    <property type="component" value="Unassembled WGS sequence"/>
</dbReference>
<dbReference type="GO" id="GO:0006357">
    <property type="term" value="P:regulation of transcription by RNA polymerase II"/>
    <property type="evidence" value="ECO:0007669"/>
    <property type="project" value="InterPro"/>
</dbReference>
<dbReference type="AlphaFoldDB" id="A0A835H1F7"/>
<gene>
    <name evidence="1" type="ORF">IFM89_004614</name>
</gene>
<dbReference type="GO" id="GO:0016538">
    <property type="term" value="F:cyclin-dependent protein serine/threonine kinase regulator activity"/>
    <property type="evidence" value="ECO:0007669"/>
    <property type="project" value="InterPro"/>
</dbReference>
<reference evidence="1 2" key="1">
    <citation type="submission" date="2020-10" db="EMBL/GenBank/DDBJ databases">
        <title>The Coptis chinensis genome and diversification of protoberbering-type alkaloids.</title>
        <authorList>
            <person name="Wang B."/>
            <person name="Shu S."/>
            <person name="Song C."/>
            <person name="Liu Y."/>
        </authorList>
    </citation>
    <scope>NUCLEOTIDE SEQUENCE [LARGE SCALE GENOMIC DNA]</scope>
    <source>
        <strain evidence="1">HL-2020</strain>
        <tissue evidence="1">Leaf</tissue>
    </source>
</reference>
<keyword evidence="2" id="KW-1185">Reference proteome</keyword>
<dbReference type="OrthoDB" id="1617978at2759"/>
<dbReference type="PANTHER" id="PTHR10026">
    <property type="entry name" value="CYCLIN"/>
    <property type="match status" value="1"/>
</dbReference>
<sequence length="86" mass="9923">MGIFCRPVTNDTPERVKPFKADPAKQERLRSSLWLQFIPHHIAAKAAYLATKILNFDLATHHGMWQKFQTTPSICQDVVKQLTELF</sequence>
<evidence type="ECO:0000313" key="1">
    <source>
        <dbReference type="EMBL" id="KAF9591560.1"/>
    </source>
</evidence>